<feature type="region of interest" description="Disordered" evidence="15">
    <location>
        <begin position="130"/>
        <end position="150"/>
    </location>
</feature>
<dbReference type="EMBL" id="JARGDH010000001">
    <property type="protein sequence ID" value="KAL0280970.1"/>
    <property type="molecule type" value="Genomic_DNA"/>
</dbReference>
<evidence type="ECO:0000256" key="11">
    <source>
        <dbReference type="ARBA" id="ARBA00023137"/>
    </source>
</evidence>
<name>A0AAW2IFB6_9NEOP</name>
<evidence type="ECO:0000256" key="4">
    <source>
        <dbReference type="ARBA" id="ARBA00022692"/>
    </source>
</evidence>
<dbReference type="Gene3D" id="3.30.200.20">
    <property type="entry name" value="Phosphorylase Kinase, domain 1"/>
    <property type="match status" value="1"/>
</dbReference>
<evidence type="ECO:0000256" key="1">
    <source>
        <dbReference type="ARBA" id="ARBA00004479"/>
    </source>
</evidence>
<evidence type="ECO:0000259" key="18">
    <source>
        <dbReference type="PROSITE" id="PS50011"/>
    </source>
</evidence>
<dbReference type="SUPFAM" id="SSF49313">
    <property type="entry name" value="Cadherin-like"/>
    <property type="match status" value="1"/>
</dbReference>
<evidence type="ECO:0000256" key="8">
    <source>
        <dbReference type="ARBA" id="ARBA00022840"/>
    </source>
</evidence>
<dbReference type="InterPro" id="IPR008266">
    <property type="entry name" value="Tyr_kinase_AS"/>
</dbReference>
<reference evidence="19" key="1">
    <citation type="journal article" date="2024" name="Gigascience">
        <title>Chromosome-level genome of the poultry shaft louse Menopon gallinae provides insight into the host-switching and adaptive evolution of parasitic lice.</title>
        <authorList>
            <person name="Xu Y."/>
            <person name="Ma L."/>
            <person name="Liu S."/>
            <person name="Liang Y."/>
            <person name="Liu Q."/>
            <person name="He Z."/>
            <person name="Tian L."/>
            <person name="Duan Y."/>
            <person name="Cai W."/>
            <person name="Li H."/>
            <person name="Song F."/>
        </authorList>
    </citation>
    <scope>NUCLEOTIDE SEQUENCE</scope>
    <source>
        <strain evidence="19">Cailab_2023a</strain>
    </source>
</reference>
<evidence type="ECO:0000256" key="12">
    <source>
        <dbReference type="ARBA" id="ARBA00023180"/>
    </source>
</evidence>
<evidence type="ECO:0000256" key="14">
    <source>
        <dbReference type="PROSITE-ProRule" id="PRU10141"/>
    </source>
</evidence>
<dbReference type="PROSITE" id="PS50011">
    <property type="entry name" value="PROTEIN_KINASE_DOM"/>
    <property type="match status" value="1"/>
</dbReference>
<dbReference type="InterPro" id="IPR011009">
    <property type="entry name" value="Kinase-like_dom_sf"/>
</dbReference>
<dbReference type="PROSITE" id="PS51257">
    <property type="entry name" value="PROKAR_LIPOPROTEIN"/>
    <property type="match status" value="1"/>
</dbReference>
<dbReference type="AlphaFoldDB" id="A0AAW2IFB6"/>
<dbReference type="PROSITE" id="PS00109">
    <property type="entry name" value="PROTEIN_KINASE_TYR"/>
    <property type="match status" value="1"/>
</dbReference>
<evidence type="ECO:0000256" key="16">
    <source>
        <dbReference type="SAM" id="Phobius"/>
    </source>
</evidence>
<dbReference type="SMART" id="SM00219">
    <property type="entry name" value="TyrKc"/>
    <property type="match status" value="1"/>
</dbReference>
<feature type="signal peptide" evidence="17">
    <location>
        <begin position="1"/>
        <end position="27"/>
    </location>
</feature>
<dbReference type="FunFam" id="1.10.510.10:FF:000190">
    <property type="entry name" value="Proto-oncogene tyrosine-protein kinase receptor Ret"/>
    <property type="match status" value="1"/>
</dbReference>
<dbReference type="InterPro" id="IPR015919">
    <property type="entry name" value="Cadherin-like_sf"/>
</dbReference>
<evidence type="ECO:0000256" key="17">
    <source>
        <dbReference type="SAM" id="SignalP"/>
    </source>
</evidence>
<feature type="compositionally biased region" description="Low complexity" evidence="15">
    <location>
        <begin position="130"/>
        <end position="141"/>
    </location>
</feature>
<dbReference type="GO" id="GO:0004714">
    <property type="term" value="F:transmembrane receptor protein tyrosine kinase activity"/>
    <property type="evidence" value="ECO:0007669"/>
    <property type="project" value="UniProtKB-EC"/>
</dbReference>
<dbReference type="CDD" id="cd00192">
    <property type="entry name" value="PTKc"/>
    <property type="match status" value="1"/>
</dbReference>
<feature type="region of interest" description="Disordered" evidence="15">
    <location>
        <begin position="165"/>
        <end position="191"/>
    </location>
</feature>
<comment type="catalytic activity">
    <reaction evidence="13">
        <text>L-tyrosyl-[protein] + ATP = O-phospho-L-tyrosyl-[protein] + ADP + H(+)</text>
        <dbReference type="Rhea" id="RHEA:10596"/>
        <dbReference type="Rhea" id="RHEA-COMP:10136"/>
        <dbReference type="Rhea" id="RHEA-COMP:20101"/>
        <dbReference type="ChEBI" id="CHEBI:15378"/>
        <dbReference type="ChEBI" id="CHEBI:30616"/>
        <dbReference type="ChEBI" id="CHEBI:46858"/>
        <dbReference type="ChEBI" id="CHEBI:61978"/>
        <dbReference type="ChEBI" id="CHEBI:456216"/>
        <dbReference type="EC" id="2.7.10.1"/>
    </reaction>
</comment>
<sequence>MRTPEFSSMCLNWIFWILAACSAAVHGRPQLGGNTPPTLTVERRWDIPDTTPVGSHIAKARGTDPEKDALVFGLELPANLSNLFAIDSHTGEVTLKESLQNRGGENFFVFVTGYDGEFLVKNEVYVKVTSSSSGPSGVTTPRPVRPPIQPFTNRSPFVHIPLNRSPTYKTEARPPTAVKKEEATTTPAAVSSTTINATANSTSLTPATAELTYTVVPIVIICGILFIAILVAFLFRRRICKYRNKMQKEEMRKESHGGIVLEDPIAMQHWRGPIAFSNRYEGWDNSRAPQPPPVQCDRDVKRGDKWEFPRYHLKVFNILGEGCFGQVWRCEALNIDGNEGTTVVAVKTLKGNAGEKERNDLIQELEVMKMLEPHPNVVRLLGCCTEKDPIFVIMEFIALGKLQSYLRNSRAERCYGNIHAESKTLTSRDLTSFAYQCARGMEFLSGKGIIHRDLAARNILVGADHTCKVADFGFARDVIDSHVYERKSEGRLPIRWMAPESLYDNIFSVKSDVWSFGVLVWEIVTLGSTPYPGLAAADVMRKVRDGYRLEKPDHCRRELYNIMYYCWDKDPKERPSFEELVSMLEQLLLSETDYIELERFPDHSYYNMVSLSGEKL</sequence>
<evidence type="ECO:0000256" key="9">
    <source>
        <dbReference type="ARBA" id="ARBA00022989"/>
    </source>
</evidence>
<dbReference type="GO" id="GO:1902533">
    <property type="term" value="P:positive regulation of intracellular signal transduction"/>
    <property type="evidence" value="ECO:0007669"/>
    <property type="project" value="UniProtKB-ARBA"/>
</dbReference>
<dbReference type="Pfam" id="PF07714">
    <property type="entry name" value="PK_Tyr_Ser-Thr"/>
    <property type="match status" value="1"/>
</dbReference>
<gene>
    <name evidence="19" type="ORF">PYX00_002111</name>
</gene>
<keyword evidence="9 16" id="KW-1133">Transmembrane helix</keyword>
<evidence type="ECO:0000256" key="6">
    <source>
        <dbReference type="ARBA" id="ARBA00022741"/>
    </source>
</evidence>
<dbReference type="GO" id="GO:0007169">
    <property type="term" value="P:cell surface receptor protein tyrosine kinase signaling pathway"/>
    <property type="evidence" value="ECO:0007669"/>
    <property type="project" value="TreeGrafter"/>
</dbReference>
<dbReference type="InterPro" id="IPR001245">
    <property type="entry name" value="Ser-Thr/Tyr_kinase_cat_dom"/>
</dbReference>
<keyword evidence="12" id="KW-0325">Glycoprotein</keyword>
<dbReference type="Gene3D" id="2.60.40.60">
    <property type="entry name" value="Cadherins"/>
    <property type="match status" value="1"/>
</dbReference>
<dbReference type="FunFam" id="3.30.200.20:FF:000678">
    <property type="entry name" value="Tyrosine kinase receptor"/>
    <property type="match status" value="1"/>
</dbReference>
<keyword evidence="8 14" id="KW-0067">ATP-binding</keyword>
<keyword evidence="6 14" id="KW-0547">Nucleotide-binding</keyword>
<dbReference type="GO" id="GO:0005524">
    <property type="term" value="F:ATP binding"/>
    <property type="evidence" value="ECO:0007669"/>
    <property type="project" value="UniProtKB-UniRule"/>
</dbReference>
<evidence type="ECO:0000256" key="15">
    <source>
        <dbReference type="SAM" id="MobiDB-lite"/>
    </source>
</evidence>
<dbReference type="InterPro" id="IPR017441">
    <property type="entry name" value="Protein_kinase_ATP_BS"/>
</dbReference>
<protein>
    <recommendedName>
        <fullName evidence="2">receptor protein-tyrosine kinase</fullName>
        <ecNumber evidence="2">2.7.10.1</ecNumber>
    </recommendedName>
</protein>
<dbReference type="InterPro" id="IPR050122">
    <property type="entry name" value="RTK"/>
</dbReference>
<evidence type="ECO:0000313" key="19">
    <source>
        <dbReference type="EMBL" id="KAL0280970.1"/>
    </source>
</evidence>
<evidence type="ECO:0000256" key="13">
    <source>
        <dbReference type="ARBA" id="ARBA00051243"/>
    </source>
</evidence>
<keyword evidence="7" id="KW-0418">Kinase</keyword>
<keyword evidence="10 16" id="KW-0472">Membrane</keyword>
<feature type="binding site" evidence="14">
    <location>
        <position position="347"/>
    </location>
    <ligand>
        <name>ATP</name>
        <dbReference type="ChEBI" id="CHEBI:30616"/>
    </ligand>
</feature>
<dbReference type="InterPro" id="IPR000719">
    <property type="entry name" value="Prot_kinase_dom"/>
</dbReference>
<keyword evidence="3" id="KW-0808">Transferase</keyword>
<keyword evidence="5 17" id="KW-0732">Signal</keyword>
<comment type="subcellular location">
    <subcellularLocation>
        <location evidence="1">Membrane</location>
        <topology evidence="1">Single-pass type I membrane protein</topology>
    </subcellularLocation>
</comment>
<feature type="transmembrane region" description="Helical" evidence="16">
    <location>
        <begin position="211"/>
        <end position="235"/>
    </location>
</feature>
<evidence type="ECO:0000256" key="7">
    <source>
        <dbReference type="ARBA" id="ARBA00022777"/>
    </source>
</evidence>
<dbReference type="GO" id="GO:0005886">
    <property type="term" value="C:plasma membrane"/>
    <property type="evidence" value="ECO:0007669"/>
    <property type="project" value="TreeGrafter"/>
</dbReference>
<dbReference type="PROSITE" id="PS00107">
    <property type="entry name" value="PROTEIN_KINASE_ATP"/>
    <property type="match status" value="1"/>
</dbReference>
<dbReference type="Gene3D" id="1.10.510.10">
    <property type="entry name" value="Transferase(Phosphotransferase) domain 1"/>
    <property type="match status" value="1"/>
</dbReference>
<evidence type="ECO:0000256" key="3">
    <source>
        <dbReference type="ARBA" id="ARBA00022679"/>
    </source>
</evidence>
<organism evidence="19">
    <name type="scientific">Menopon gallinae</name>
    <name type="common">poultry shaft louse</name>
    <dbReference type="NCBI Taxonomy" id="328185"/>
    <lineage>
        <taxon>Eukaryota</taxon>
        <taxon>Metazoa</taxon>
        <taxon>Ecdysozoa</taxon>
        <taxon>Arthropoda</taxon>
        <taxon>Hexapoda</taxon>
        <taxon>Insecta</taxon>
        <taxon>Pterygota</taxon>
        <taxon>Neoptera</taxon>
        <taxon>Paraneoptera</taxon>
        <taxon>Psocodea</taxon>
        <taxon>Troctomorpha</taxon>
        <taxon>Phthiraptera</taxon>
        <taxon>Amblycera</taxon>
        <taxon>Menoponidae</taxon>
        <taxon>Menopon</taxon>
    </lineage>
</organism>
<accession>A0AAW2IFB6</accession>
<evidence type="ECO:0000256" key="2">
    <source>
        <dbReference type="ARBA" id="ARBA00011902"/>
    </source>
</evidence>
<dbReference type="CDD" id="cd11304">
    <property type="entry name" value="Cadherin_repeat"/>
    <property type="match status" value="1"/>
</dbReference>
<dbReference type="PANTHER" id="PTHR24416">
    <property type="entry name" value="TYROSINE-PROTEIN KINASE RECEPTOR"/>
    <property type="match status" value="1"/>
</dbReference>
<dbReference type="SUPFAM" id="SSF56112">
    <property type="entry name" value="Protein kinase-like (PK-like)"/>
    <property type="match status" value="1"/>
</dbReference>
<feature type="chain" id="PRO_5043441756" description="receptor protein-tyrosine kinase" evidence="17">
    <location>
        <begin position="28"/>
        <end position="616"/>
    </location>
</feature>
<dbReference type="GO" id="GO:0043235">
    <property type="term" value="C:receptor complex"/>
    <property type="evidence" value="ECO:0007669"/>
    <property type="project" value="TreeGrafter"/>
</dbReference>
<dbReference type="GO" id="GO:0005509">
    <property type="term" value="F:calcium ion binding"/>
    <property type="evidence" value="ECO:0007669"/>
    <property type="project" value="InterPro"/>
</dbReference>
<proteinExistence type="predicted"/>
<dbReference type="InterPro" id="IPR020635">
    <property type="entry name" value="Tyr_kinase_cat_dom"/>
</dbReference>
<dbReference type="PRINTS" id="PR00109">
    <property type="entry name" value="TYRKINASE"/>
</dbReference>
<evidence type="ECO:0000256" key="5">
    <source>
        <dbReference type="ARBA" id="ARBA00022729"/>
    </source>
</evidence>
<comment type="caution">
    <text evidence="19">The sequence shown here is derived from an EMBL/GenBank/DDBJ whole genome shotgun (WGS) entry which is preliminary data.</text>
</comment>
<feature type="domain" description="Protein kinase" evidence="18">
    <location>
        <begin position="313"/>
        <end position="588"/>
    </location>
</feature>
<dbReference type="EC" id="2.7.10.1" evidence="2"/>
<evidence type="ECO:0000256" key="10">
    <source>
        <dbReference type="ARBA" id="ARBA00023136"/>
    </source>
</evidence>
<keyword evidence="4 16" id="KW-0812">Transmembrane</keyword>
<keyword evidence="11" id="KW-0829">Tyrosine-protein kinase</keyword>
<dbReference type="PANTHER" id="PTHR24416:SF621">
    <property type="entry name" value="TYROSINE KINASE RECEPTOR CAD96CA"/>
    <property type="match status" value="1"/>
</dbReference>